<name>A0ABQ4Z9L9_9ASTR</name>
<dbReference type="EMBL" id="BQNB010011088">
    <property type="protein sequence ID" value="GJS85951.1"/>
    <property type="molecule type" value="Genomic_DNA"/>
</dbReference>
<proteinExistence type="predicted"/>
<keyword evidence="2" id="KW-1185">Reference proteome</keyword>
<accession>A0ABQ4Z9L9</accession>
<dbReference type="Proteomes" id="UP001151760">
    <property type="component" value="Unassembled WGS sequence"/>
</dbReference>
<gene>
    <name evidence="1" type="ORF">Tco_0752492</name>
</gene>
<organism evidence="1 2">
    <name type="scientific">Tanacetum coccineum</name>
    <dbReference type="NCBI Taxonomy" id="301880"/>
    <lineage>
        <taxon>Eukaryota</taxon>
        <taxon>Viridiplantae</taxon>
        <taxon>Streptophyta</taxon>
        <taxon>Embryophyta</taxon>
        <taxon>Tracheophyta</taxon>
        <taxon>Spermatophyta</taxon>
        <taxon>Magnoliopsida</taxon>
        <taxon>eudicotyledons</taxon>
        <taxon>Gunneridae</taxon>
        <taxon>Pentapetalae</taxon>
        <taxon>asterids</taxon>
        <taxon>campanulids</taxon>
        <taxon>Asterales</taxon>
        <taxon>Asteraceae</taxon>
        <taxon>Asteroideae</taxon>
        <taxon>Anthemideae</taxon>
        <taxon>Anthemidinae</taxon>
        <taxon>Tanacetum</taxon>
    </lineage>
</organism>
<protein>
    <submittedName>
        <fullName evidence="1">Uncharacterized protein</fullName>
    </submittedName>
</protein>
<comment type="caution">
    <text evidence="1">The sequence shown here is derived from an EMBL/GenBank/DDBJ whole genome shotgun (WGS) entry which is preliminary data.</text>
</comment>
<evidence type="ECO:0000313" key="1">
    <source>
        <dbReference type="EMBL" id="GJS85951.1"/>
    </source>
</evidence>
<reference evidence="1" key="2">
    <citation type="submission" date="2022-01" db="EMBL/GenBank/DDBJ databases">
        <authorList>
            <person name="Yamashiro T."/>
            <person name="Shiraishi A."/>
            <person name="Satake H."/>
            <person name="Nakayama K."/>
        </authorList>
    </citation>
    <scope>NUCLEOTIDE SEQUENCE</scope>
</reference>
<sequence>MADFMAIMVEAWKKDVRSSRPNWVFRDRIKNVKVKLRDWSKERFGGHKEKMEKLKNEAMRWELEAKTRALSDNER</sequence>
<reference evidence="1" key="1">
    <citation type="journal article" date="2022" name="Int. J. Mol. Sci.">
        <title>Draft Genome of Tanacetum Coccineum: Genomic Comparison of Closely Related Tanacetum-Family Plants.</title>
        <authorList>
            <person name="Yamashiro T."/>
            <person name="Shiraishi A."/>
            <person name="Nakayama K."/>
            <person name="Satake H."/>
        </authorList>
    </citation>
    <scope>NUCLEOTIDE SEQUENCE</scope>
</reference>
<evidence type="ECO:0000313" key="2">
    <source>
        <dbReference type="Proteomes" id="UP001151760"/>
    </source>
</evidence>